<proteinExistence type="predicted"/>
<reference evidence="5" key="1">
    <citation type="submission" date="2020-11" db="EMBL/GenBank/DDBJ databases">
        <authorList>
            <person name="Tran Van P."/>
        </authorList>
    </citation>
    <scope>NUCLEOTIDE SEQUENCE</scope>
</reference>
<evidence type="ECO:0000313" key="5">
    <source>
        <dbReference type="EMBL" id="CAD7661547.1"/>
    </source>
</evidence>
<evidence type="ECO:0000259" key="4">
    <source>
        <dbReference type="Pfam" id="PF13304"/>
    </source>
</evidence>
<keyword evidence="2" id="KW-0677">Repeat</keyword>
<feature type="non-terminal residue" evidence="5">
    <location>
        <position position="369"/>
    </location>
</feature>
<gene>
    <name evidence="5" type="ORF">ONB1V03_LOCUS18108</name>
</gene>
<feature type="compositionally biased region" description="Low complexity" evidence="3">
    <location>
        <begin position="350"/>
        <end position="363"/>
    </location>
</feature>
<dbReference type="GO" id="GO:0140359">
    <property type="term" value="F:ABC-type transporter activity"/>
    <property type="evidence" value="ECO:0007669"/>
    <property type="project" value="InterPro"/>
</dbReference>
<dbReference type="PANTHER" id="PTHR19229:SF36">
    <property type="entry name" value="ATP-BINDING CASSETTE SUB-FAMILY A MEMBER 2"/>
    <property type="match status" value="1"/>
</dbReference>
<protein>
    <recommendedName>
        <fullName evidence="4">ATPase AAA-type core domain-containing protein</fullName>
    </recommendedName>
</protein>
<dbReference type="GO" id="GO:0005524">
    <property type="term" value="F:ATP binding"/>
    <property type="evidence" value="ECO:0007669"/>
    <property type="project" value="InterPro"/>
</dbReference>
<evidence type="ECO:0000256" key="2">
    <source>
        <dbReference type="ARBA" id="ARBA00022737"/>
    </source>
</evidence>
<dbReference type="GO" id="GO:0005319">
    <property type="term" value="F:lipid transporter activity"/>
    <property type="evidence" value="ECO:0007669"/>
    <property type="project" value="TreeGrafter"/>
</dbReference>
<dbReference type="Proteomes" id="UP000728032">
    <property type="component" value="Unassembled WGS sequence"/>
</dbReference>
<dbReference type="InterPro" id="IPR003959">
    <property type="entry name" value="ATPase_AAA_core"/>
</dbReference>
<evidence type="ECO:0000313" key="6">
    <source>
        <dbReference type="Proteomes" id="UP000728032"/>
    </source>
</evidence>
<dbReference type="InterPro" id="IPR026082">
    <property type="entry name" value="ABCA"/>
</dbReference>
<feature type="region of interest" description="Disordered" evidence="3">
    <location>
        <begin position="215"/>
        <end position="234"/>
    </location>
</feature>
<dbReference type="EMBL" id="OC938930">
    <property type="protein sequence ID" value="CAD7661547.1"/>
    <property type="molecule type" value="Genomic_DNA"/>
</dbReference>
<accession>A0A7R9QXM8</accession>
<keyword evidence="1" id="KW-0813">Transport</keyword>
<feature type="domain" description="ATPase AAA-type core" evidence="4">
    <location>
        <begin position="47"/>
        <end position="107"/>
    </location>
</feature>
<name>A0A7R9QXM8_9ACAR</name>
<evidence type="ECO:0000256" key="3">
    <source>
        <dbReference type="SAM" id="MobiDB-lite"/>
    </source>
</evidence>
<dbReference type="Pfam" id="PF13304">
    <property type="entry name" value="AAA_21"/>
    <property type="match status" value="1"/>
</dbReference>
<dbReference type="EMBL" id="CAJPVJ010024105">
    <property type="protein sequence ID" value="CAG2178683.1"/>
    <property type="molecule type" value="Genomic_DNA"/>
</dbReference>
<feature type="compositionally biased region" description="Low complexity" evidence="3">
    <location>
        <begin position="225"/>
        <end position="234"/>
    </location>
</feature>
<keyword evidence="6" id="KW-1185">Reference proteome</keyword>
<evidence type="ECO:0000256" key="1">
    <source>
        <dbReference type="ARBA" id="ARBA00022448"/>
    </source>
</evidence>
<dbReference type="AlphaFoldDB" id="A0A7R9QXM8"/>
<dbReference type="GO" id="GO:0016887">
    <property type="term" value="F:ATP hydrolysis activity"/>
    <property type="evidence" value="ECO:0007669"/>
    <property type="project" value="InterPro"/>
</dbReference>
<dbReference type="OrthoDB" id="6435757at2759"/>
<dbReference type="PANTHER" id="PTHR19229">
    <property type="entry name" value="ATP-BINDING CASSETTE TRANSPORTER SUBFAMILY A ABCA"/>
    <property type="match status" value="1"/>
</dbReference>
<dbReference type="GO" id="GO:0016020">
    <property type="term" value="C:membrane"/>
    <property type="evidence" value="ECO:0007669"/>
    <property type="project" value="InterPro"/>
</dbReference>
<dbReference type="InterPro" id="IPR027417">
    <property type="entry name" value="P-loop_NTPase"/>
</dbReference>
<feature type="region of interest" description="Disordered" evidence="3">
    <location>
        <begin position="308"/>
        <end position="369"/>
    </location>
</feature>
<organism evidence="5">
    <name type="scientific">Oppiella nova</name>
    <dbReference type="NCBI Taxonomy" id="334625"/>
    <lineage>
        <taxon>Eukaryota</taxon>
        <taxon>Metazoa</taxon>
        <taxon>Ecdysozoa</taxon>
        <taxon>Arthropoda</taxon>
        <taxon>Chelicerata</taxon>
        <taxon>Arachnida</taxon>
        <taxon>Acari</taxon>
        <taxon>Acariformes</taxon>
        <taxon>Sarcoptiformes</taxon>
        <taxon>Oribatida</taxon>
        <taxon>Brachypylina</taxon>
        <taxon>Oppioidea</taxon>
        <taxon>Oppiidae</taxon>
        <taxon>Oppiella</taxon>
    </lineage>
</organism>
<dbReference type="Gene3D" id="3.40.50.300">
    <property type="entry name" value="P-loop containing nucleotide triphosphate hydrolases"/>
    <property type="match status" value="1"/>
</dbReference>
<dbReference type="SUPFAM" id="SSF52540">
    <property type="entry name" value="P-loop containing nucleoside triphosphate hydrolases"/>
    <property type="match status" value="1"/>
</dbReference>
<sequence length="369" mass="40172">DALFDELTAREHLKFYARLRGVKDEELAIETVLRRVELTAFADKLTRDYSGGTKRKLSAAIALISAPPIVFMDEPTTGMDPYTRRFLWDLILELVHNDKISVILTSHRYYPIRTSHKNLYYNVLPPYSMEECEALCSRVAIMVNGRFTCLGSIQHLKNRFGDGYHIIARCGPNISASYMINWFAKNLPNAVLRENNFNILQFEIRCNTNGVGSSADTDSIDTEHSASSSSKTSSIGAGISLADIFEKLEKSGISEYTVCQNTLDNLFVNLAKKQQSGGQFIVTKLKATKGNKKASKQSFDTVVSVDTKATSAGGGDDDSSTATTVTTTLHPSPKPSHISLSESGGGESSGGASSTASTTGITSQNIDII</sequence>